<evidence type="ECO:0000256" key="6">
    <source>
        <dbReference type="SAM" id="MobiDB-lite"/>
    </source>
</evidence>
<dbReference type="SUPFAM" id="SSF46561">
    <property type="entry name" value="Ribosomal protein L29 (L29p)"/>
    <property type="match status" value="1"/>
</dbReference>
<protein>
    <recommendedName>
        <fullName evidence="4 5">Large ribosomal subunit protein uL29</fullName>
    </recommendedName>
</protein>
<comment type="similarity">
    <text evidence="1 5">Belongs to the universal ribosomal protein uL29 family.</text>
</comment>
<keyword evidence="2 5" id="KW-0689">Ribosomal protein</keyword>
<evidence type="ECO:0000256" key="1">
    <source>
        <dbReference type="ARBA" id="ARBA00009254"/>
    </source>
</evidence>
<comment type="caution">
    <text evidence="7">The sequence shown here is derived from an EMBL/GenBank/DDBJ whole genome shotgun (WGS) entry which is preliminary data.</text>
</comment>
<sequence length="81" mass="9193">MAAKNSIANKVGDMRAKTDDQLTGDLADLKREAFNLRFQAATNQLERPARIKEVRRDIARIKTLKNERQNAEPARSNDKKA</sequence>
<dbReference type="Gene3D" id="1.10.287.310">
    <property type="match status" value="1"/>
</dbReference>
<name>A0ABV8RRX8_9SPHN</name>
<evidence type="ECO:0000256" key="3">
    <source>
        <dbReference type="ARBA" id="ARBA00023274"/>
    </source>
</evidence>
<evidence type="ECO:0000313" key="8">
    <source>
        <dbReference type="Proteomes" id="UP001595828"/>
    </source>
</evidence>
<dbReference type="HAMAP" id="MF_00374">
    <property type="entry name" value="Ribosomal_uL29"/>
    <property type="match status" value="1"/>
</dbReference>
<proteinExistence type="inferred from homology"/>
<dbReference type="GO" id="GO:0005840">
    <property type="term" value="C:ribosome"/>
    <property type="evidence" value="ECO:0007669"/>
    <property type="project" value="UniProtKB-KW"/>
</dbReference>
<evidence type="ECO:0000256" key="4">
    <source>
        <dbReference type="ARBA" id="ARBA00035204"/>
    </source>
</evidence>
<feature type="region of interest" description="Disordered" evidence="6">
    <location>
        <begin position="62"/>
        <end position="81"/>
    </location>
</feature>
<keyword evidence="8" id="KW-1185">Reference proteome</keyword>
<keyword evidence="3 5" id="KW-0687">Ribonucleoprotein</keyword>
<dbReference type="InterPro" id="IPR001854">
    <property type="entry name" value="Ribosomal_uL29"/>
</dbReference>
<gene>
    <name evidence="5 7" type="primary">rpmC</name>
    <name evidence="7" type="ORF">ACFO0A_13390</name>
</gene>
<organism evidence="7 8">
    <name type="scientific">Novosphingobium tardum</name>
    <dbReference type="NCBI Taxonomy" id="1538021"/>
    <lineage>
        <taxon>Bacteria</taxon>
        <taxon>Pseudomonadati</taxon>
        <taxon>Pseudomonadota</taxon>
        <taxon>Alphaproteobacteria</taxon>
        <taxon>Sphingomonadales</taxon>
        <taxon>Sphingomonadaceae</taxon>
        <taxon>Novosphingobium</taxon>
    </lineage>
</organism>
<dbReference type="Pfam" id="PF00831">
    <property type="entry name" value="Ribosomal_L29"/>
    <property type="match status" value="1"/>
</dbReference>
<dbReference type="EMBL" id="JBHSDR010000006">
    <property type="protein sequence ID" value="MFC4296049.1"/>
    <property type="molecule type" value="Genomic_DNA"/>
</dbReference>
<dbReference type="PANTHER" id="PTHR10916">
    <property type="entry name" value="60S RIBOSOMAL PROTEIN L35/50S RIBOSOMAL PROTEIN L29"/>
    <property type="match status" value="1"/>
</dbReference>
<dbReference type="InterPro" id="IPR050063">
    <property type="entry name" value="Ribosomal_protein_uL29"/>
</dbReference>
<dbReference type="NCBIfam" id="TIGR00012">
    <property type="entry name" value="L29"/>
    <property type="match status" value="1"/>
</dbReference>
<evidence type="ECO:0000256" key="2">
    <source>
        <dbReference type="ARBA" id="ARBA00022980"/>
    </source>
</evidence>
<dbReference type="Proteomes" id="UP001595828">
    <property type="component" value="Unassembled WGS sequence"/>
</dbReference>
<evidence type="ECO:0000313" key="7">
    <source>
        <dbReference type="EMBL" id="MFC4296049.1"/>
    </source>
</evidence>
<reference evidence="8" key="1">
    <citation type="journal article" date="2019" name="Int. J. Syst. Evol. Microbiol.">
        <title>The Global Catalogue of Microorganisms (GCM) 10K type strain sequencing project: providing services to taxonomists for standard genome sequencing and annotation.</title>
        <authorList>
            <consortium name="The Broad Institute Genomics Platform"/>
            <consortium name="The Broad Institute Genome Sequencing Center for Infectious Disease"/>
            <person name="Wu L."/>
            <person name="Ma J."/>
        </authorList>
    </citation>
    <scope>NUCLEOTIDE SEQUENCE [LARGE SCALE GENOMIC DNA]</scope>
    <source>
        <strain evidence="8">CGMCC 1.12989</strain>
    </source>
</reference>
<evidence type="ECO:0000256" key="5">
    <source>
        <dbReference type="HAMAP-Rule" id="MF_00374"/>
    </source>
</evidence>
<dbReference type="PANTHER" id="PTHR10916:SF0">
    <property type="entry name" value="LARGE RIBOSOMAL SUBUNIT PROTEIN UL29C"/>
    <property type="match status" value="1"/>
</dbReference>
<dbReference type="CDD" id="cd00427">
    <property type="entry name" value="Ribosomal_L29_HIP"/>
    <property type="match status" value="1"/>
</dbReference>
<accession>A0ABV8RRX8</accession>
<dbReference type="InterPro" id="IPR036049">
    <property type="entry name" value="Ribosomal_uL29_sf"/>
</dbReference>